<dbReference type="InterPro" id="IPR005586">
    <property type="entry name" value="ABC_trans_aux"/>
</dbReference>
<protein>
    <submittedName>
        <fullName evidence="2">ABC-type uncharacterized transport system auxiliary subunit</fullName>
    </submittedName>
</protein>
<gene>
    <name evidence="2" type="ORF">EDE15_1120</name>
</gene>
<dbReference type="Proteomes" id="UP000269669">
    <property type="component" value="Unassembled WGS sequence"/>
</dbReference>
<sequence length="224" mass="24409">MHRMARLVLISPLALSLSGCGGGKPIHYYTVQSPRTPTLTTSAYPVSLLVGGIGGAEVFRDTPILYRIGTNQIGAYQHSRWVEPPVELIKSKLIRVLSASGDYQSVSGLGSNSGGQFVIRGRLYNFEEVDGANIEGLVSMEFELYDRKSGKIVWKHFYSQSEPIQGKEISAVVAALDTNLDRGLKEVAAGLNQYFSANSAASPESIFEIHRSQKAIGLERGFNE</sequence>
<reference evidence="2 3" key="1">
    <citation type="submission" date="2018-12" db="EMBL/GenBank/DDBJ databases">
        <title>Sequencing of bacterial isolates from soil warming experiment in Harvard Forest, Massachusetts, USA.</title>
        <authorList>
            <person name="Deangelis K."/>
        </authorList>
    </citation>
    <scope>NUCLEOTIDE SEQUENCE [LARGE SCALE GENOMIC DNA]</scope>
    <source>
        <strain evidence="2 3">EB153</strain>
    </source>
</reference>
<keyword evidence="3" id="KW-1185">Reference proteome</keyword>
<proteinExistence type="predicted"/>
<dbReference type="AlphaFoldDB" id="A0A3R9NS58"/>
<dbReference type="SUPFAM" id="SSF159594">
    <property type="entry name" value="XCC0632-like"/>
    <property type="match status" value="1"/>
</dbReference>
<dbReference type="PROSITE" id="PS51257">
    <property type="entry name" value="PROKAR_LIPOPROTEIN"/>
    <property type="match status" value="1"/>
</dbReference>
<accession>A0A3R9NS58</accession>
<dbReference type="RefSeq" id="WP_125484348.1">
    <property type="nucleotide sequence ID" value="NZ_RSDW01000001.1"/>
</dbReference>
<evidence type="ECO:0000313" key="2">
    <source>
        <dbReference type="EMBL" id="RSL15629.1"/>
    </source>
</evidence>
<organism evidence="2 3">
    <name type="scientific">Edaphobacter aggregans</name>
    <dbReference type="NCBI Taxonomy" id="570835"/>
    <lineage>
        <taxon>Bacteria</taxon>
        <taxon>Pseudomonadati</taxon>
        <taxon>Acidobacteriota</taxon>
        <taxon>Terriglobia</taxon>
        <taxon>Terriglobales</taxon>
        <taxon>Acidobacteriaceae</taxon>
        <taxon>Edaphobacter</taxon>
    </lineage>
</organism>
<evidence type="ECO:0000259" key="1">
    <source>
        <dbReference type="Pfam" id="PF03886"/>
    </source>
</evidence>
<comment type="caution">
    <text evidence="2">The sequence shown here is derived from an EMBL/GenBank/DDBJ whole genome shotgun (WGS) entry which is preliminary data.</text>
</comment>
<dbReference type="Gene3D" id="3.40.50.10610">
    <property type="entry name" value="ABC-type transport auxiliary lipoprotein component"/>
    <property type="match status" value="1"/>
</dbReference>
<dbReference type="EMBL" id="RSDW01000001">
    <property type="protein sequence ID" value="RSL15629.1"/>
    <property type="molecule type" value="Genomic_DNA"/>
</dbReference>
<evidence type="ECO:0000313" key="3">
    <source>
        <dbReference type="Proteomes" id="UP000269669"/>
    </source>
</evidence>
<name>A0A3R9NS58_9BACT</name>
<dbReference type="Pfam" id="PF03886">
    <property type="entry name" value="ABC_trans_aux"/>
    <property type="match status" value="1"/>
</dbReference>
<dbReference type="OrthoDB" id="7057741at2"/>
<feature type="domain" description="ABC-type transport auxiliary lipoprotein component" evidence="1">
    <location>
        <begin position="29"/>
        <end position="188"/>
    </location>
</feature>